<dbReference type="GO" id="GO:0140410">
    <property type="term" value="F:monoatomic cation:bicarbonate symporter activity"/>
    <property type="evidence" value="ECO:0007669"/>
    <property type="project" value="TreeGrafter"/>
</dbReference>
<feature type="region of interest" description="Disordered" evidence="6">
    <location>
        <begin position="262"/>
        <end position="290"/>
    </location>
</feature>
<dbReference type="Pfam" id="PF02535">
    <property type="entry name" value="Zip"/>
    <property type="match status" value="1"/>
</dbReference>
<dbReference type="PANTHER" id="PTHR12191:SF37">
    <property type="entry name" value="ZINC TRANSPORTER FOI"/>
    <property type="match status" value="1"/>
</dbReference>
<evidence type="ECO:0000256" key="1">
    <source>
        <dbReference type="ARBA" id="ARBA00004141"/>
    </source>
</evidence>
<evidence type="ECO:0000313" key="10">
    <source>
        <dbReference type="Proteomes" id="UP000828390"/>
    </source>
</evidence>
<proteinExistence type="inferred from homology"/>
<dbReference type="GO" id="GO:0005886">
    <property type="term" value="C:plasma membrane"/>
    <property type="evidence" value="ECO:0007669"/>
    <property type="project" value="TreeGrafter"/>
</dbReference>
<sequence length="772" mass="84982">MCSAVSAKTSFVCLLALCLSFGIFGHEGYHYDDHFHGDIEPPVAKEIPTSSVASNNVYPMDTDFFLQKLLKKYGNGSVMSSKGFFHLLCHLGIGGRFMLLNASDCEDHSHQYSPLENGSSFHDHYDHKFHEHSNNTDDHDHDHHNHKQSDHELHEGHEYVNESQHNDYKHENHDHSSDIATAEIHEGHDHENYDHSHNDAPENNKQVGTSLKTTPEKTTVSTTIRSTFTIGSTKNKASKTNKIKISTAMPSTKVMGTTVSKDHVDHPEDTMGSGSRSQNAKLKRTRRAETSQCLEASTMLSLISTDPEGGIKGEFFKDLCPLLISQIETDACHMLHNDDGHQYHEKGNDDHNHDHNHEGHNHDEDHNHGESLAPSVSLAQIPAKVWGFSCIAVVIISLVGLLGVAVIPVMQKVFYNHLLQILVALAVGALAGDALLHLLPHAMAGGHEGEKGHDHSSHGNVESRAHDLGPIYKGLCGLLGIFFFFIIERVFTIVTETKRKKQKREYMKVPKDDEEHVGERVATTDMCDAMLISIQPKSGYKDDADSEHCRISFENSPSVTHEHTVTEHNLTERETNVDGDENATIIHDGNDAYKHSDGHGHSHVANGIPTSVTAVAMMVIMGDGVHNFCDGLAIGAAFASSIAGGFSTTIAVFCHELPHEIGDFAMLLRAGMSVKQAVFYNCVSSILCFIGMVVGVAIGNIEGASMWIFTVVAGMFLYISLVDMLPEVSSVENKKGENPFFNLLLQFLGMFLGGGIMFVIAIYEDDLKTLLE</sequence>
<evidence type="ECO:0000313" key="9">
    <source>
        <dbReference type="EMBL" id="KAH3816536.1"/>
    </source>
</evidence>
<evidence type="ECO:0000256" key="8">
    <source>
        <dbReference type="SAM" id="SignalP"/>
    </source>
</evidence>
<keyword evidence="5 7" id="KW-0472">Membrane</keyword>
<feature type="region of interest" description="Disordered" evidence="6">
    <location>
        <begin position="343"/>
        <end position="371"/>
    </location>
</feature>
<feature type="compositionally biased region" description="Basic and acidic residues" evidence="6">
    <location>
        <begin position="121"/>
        <end position="154"/>
    </location>
</feature>
<feature type="compositionally biased region" description="Polar residues" evidence="6">
    <location>
        <begin position="203"/>
        <end position="212"/>
    </location>
</feature>
<keyword evidence="3 7" id="KW-0812">Transmembrane</keyword>
<feature type="transmembrane region" description="Helical" evidence="7">
    <location>
        <begin position="385"/>
        <end position="407"/>
    </location>
</feature>
<dbReference type="AlphaFoldDB" id="A0A9D4GJC9"/>
<protein>
    <recommendedName>
        <fullName evidence="11">Zinc transporter ZIP10</fullName>
    </recommendedName>
</protein>
<feature type="region of interest" description="Disordered" evidence="6">
    <location>
        <begin position="108"/>
        <end position="154"/>
    </location>
</feature>
<evidence type="ECO:0000256" key="6">
    <source>
        <dbReference type="SAM" id="MobiDB-lite"/>
    </source>
</evidence>
<feature type="transmembrane region" description="Helical" evidence="7">
    <location>
        <begin position="471"/>
        <end position="494"/>
    </location>
</feature>
<dbReference type="GO" id="GO:0005385">
    <property type="term" value="F:zinc ion transmembrane transporter activity"/>
    <property type="evidence" value="ECO:0007669"/>
    <property type="project" value="TreeGrafter"/>
</dbReference>
<feature type="transmembrane region" description="Helical" evidence="7">
    <location>
        <begin position="743"/>
        <end position="763"/>
    </location>
</feature>
<evidence type="ECO:0000256" key="5">
    <source>
        <dbReference type="ARBA" id="ARBA00023136"/>
    </source>
</evidence>
<evidence type="ECO:0008006" key="11">
    <source>
        <dbReference type="Google" id="ProtNLM"/>
    </source>
</evidence>
<dbReference type="InterPro" id="IPR050799">
    <property type="entry name" value="ZIP_Transporter"/>
</dbReference>
<dbReference type="PANTHER" id="PTHR12191">
    <property type="entry name" value="SOLUTE CARRIER FAMILY 39"/>
    <property type="match status" value="1"/>
</dbReference>
<dbReference type="EMBL" id="JAIWYP010000005">
    <property type="protein sequence ID" value="KAH3816536.1"/>
    <property type="molecule type" value="Genomic_DNA"/>
</dbReference>
<keyword evidence="4 7" id="KW-1133">Transmembrane helix</keyword>
<evidence type="ECO:0000256" key="7">
    <source>
        <dbReference type="SAM" id="Phobius"/>
    </source>
</evidence>
<comment type="similarity">
    <text evidence="2">Belongs to the ZIP transporter (TC 2.A.5) family.</text>
</comment>
<feature type="compositionally biased region" description="Basic and acidic residues" evidence="6">
    <location>
        <begin position="343"/>
        <end position="369"/>
    </location>
</feature>
<accession>A0A9D4GJC9</accession>
<feature type="compositionally biased region" description="Basic and acidic residues" evidence="6">
    <location>
        <begin position="189"/>
        <end position="202"/>
    </location>
</feature>
<evidence type="ECO:0000256" key="3">
    <source>
        <dbReference type="ARBA" id="ARBA00022692"/>
    </source>
</evidence>
<evidence type="ECO:0000256" key="2">
    <source>
        <dbReference type="ARBA" id="ARBA00006939"/>
    </source>
</evidence>
<keyword evidence="10" id="KW-1185">Reference proteome</keyword>
<feature type="transmembrane region" description="Helical" evidence="7">
    <location>
        <begin position="704"/>
        <end position="722"/>
    </location>
</feature>
<gene>
    <name evidence="9" type="ORF">DPMN_118053</name>
</gene>
<comment type="caution">
    <text evidence="9">The sequence shown here is derived from an EMBL/GenBank/DDBJ whole genome shotgun (WGS) entry which is preliminary data.</text>
</comment>
<feature type="compositionally biased region" description="Polar residues" evidence="6">
    <location>
        <begin position="111"/>
        <end position="120"/>
    </location>
</feature>
<dbReference type="GO" id="GO:0030003">
    <property type="term" value="P:intracellular monoatomic cation homeostasis"/>
    <property type="evidence" value="ECO:0007669"/>
    <property type="project" value="TreeGrafter"/>
</dbReference>
<feature type="transmembrane region" description="Helical" evidence="7">
    <location>
        <begin position="678"/>
        <end position="698"/>
    </location>
</feature>
<feature type="transmembrane region" description="Helical" evidence="7">
    <location>
        <begin position="419"/>
        <end position="439"/>
    </location>
</feature>
<dbReference type="InterPro" id="IPR003689">
    <property type="entry name" value="ZIP"/>
</dbReference>
<comment type="subcellular location">
    <subcellularLocation>
        <location evidence="1">Membrane</location>
        <topology evidence="1">Multi-pass membrane protein</topology>
    </subcellularLocation>
</comment>
<reference evidence="9" key="2">
    <citation type="submission" date="2020-11" db="EMBL/GenBank/DDBJ databases">
        <authorList>
            <person name="McCartney M.A."/>
            <person name="Auch B."/>
            <person name="Kono T."/>
            <person name="Mallez S."/>
            <person name="Becker A."/>
            <person name="Gohl D.M."/>
            <person name="Silverstein K.A.T."/>
            <person name="Koren S."/>
            <person name="Bechman K.B."/>
            <person name="Herman A."/>
            <person name="Abrahante J.E."/>
            <person name="Garbe J."/>
        </authorList>
    </citation>
    <scope>NUCLEOTIDE SEQUENCE</scope>
    <source>
        <strain evidence="9">Duluth1</strain>
        <tissue evidence="9">Whole animal</tissue>
    </source>
</reference>
<reference evidence="9" key="1">
    <citation type="journal article" date="2019" name="bioRxiv">
        <title>The Genome of the Zebra Mussel, Dreissena polymorpha: A Resource for Invasive Species Research.</title>
        <authorList>
            <person name="McCartney M.A."/>
            <person name="Auch B."/>
            <person name="Kono T."/>
            <person name="Mallez S."/>
            <person name="Zhang Y."/>
            <person name="Obille A."/>
            <person name="Becker A."/>
            <person name="Abrahante J.E."/>
            <person name="Garbe J."/>
            <person name="Badalamenti J.P."/>
            <person name="Herman A."/>
            <person name="Mangelson H."/>
            <person name="Liachko I."/>
            <person name="Sullivan S."/>
            <person name="Sone E.D."/>
            <person name="Koren S."/>
            <person name="Silverstein K.A.T."/>
            <person name="Beckman K.B."/>
            <person name="Gohl D.M."/>
        </authorList>
    </citation>
    <scope>NUCLEOTIDE SEQUENCE</scope>
    <source>
        <strain evidence="9">Duluth1</strain>
        <tissue evidence="9">Whole animal</tissue>
    </source>
</reference>
<feature type="signal peptide" evidence="8">
    <location>
        <begin position="1"/>
        <end position="25"/>
    </location>
</feature>
<feature type="chain" id="PRO_5038427430" description="Zinc transporter ZIP10" evidence="8">
    <location>
        <begin position="26"/>
        <end position="772"/>
    </location>
</feature>
<name>A0A9D4GJC9_DREPO</name>
<organism evidence="9 10">
    <name type="scientific">Dreissena polymorpha</name>
    <name type="common">Zebra mussel</name>
    <name type="synonym">Mytilus polymorpha</name>
    <dbReference type="NCBI Taxonomy" id="45954"/>
    <lineage>
        <taxon>Eukaryota</taxon>
        <taxon>Metazoa</taxon>
        <taxon>Spiralia</taxon>
        <taxon>Lophotrochozoa</taxon>
        <taxon>Mollusca</taxon>
        <taxon>Bivalvia</taxon>
        <taxon>Autobranchia</taxon>
        <taxon>Heteroconchia</taxon>
        <taxon>Euheterodonta</taxon>
        <taxon>Imparidentia</taxon>
        <taxon>Neoheterodontei</taxon>
        <taxon>Myida</taxon>
        <taxon>Dreissenoidea</taxon>
        <taxon>Dreissenidae</taxon>
        <taxon>Dreissena</taxon>
    </lineage>
</organism>
<dbReference type="Proteomes" id="UP000828390">
    <property type="component" value="Unassembled WGS sequence"/>
</dbReference>
<evidence type="ECO:0000256" key="4">
    <source>
        <dbReference type="ARBA" id="ARBA00022989"/>
    </source>
</evidence>
<dbReference type="GO" id="GO:0071578">
    <property type="term" value="P:zinc ion import across plasma membrane"/>
    <property type="evidence" value="ECO:0007669"/>
    <property type="project" value="TreeGrafter"/>
</dbReference>
<keyword evidence="8" id="KW-0732">Signal</keyword>
<feature type="region of interest" description="Disordered" evidence="6">
    <location>
        <begin position="189"/>
        <end position="220"/>
    </location>
</feature>